<proteinExistence type="predicted"/>
<protein>
    <submittedName>
        <fullName evidence="2">Conserved hypothetical membrane-spanning protein</fullName>
    </submittedName>
</protein>
<feature type="transmembrane region" description="Helical" evidence="1">
    <location>
        <begin position="12"/>
        <end position="31"/>
    </location>
</feature>
<dbReference type="STRING" id="339860.Msp_1559"/>
<dbReference type="EMBL" id="CP000102">
    <property type="protein sequence ID" value="ABC57926.1"/>
    <property type="molecule type" value="Genomic_DNA"/>
</dbReference>
<dbReference type="Proteomes" id="UP000001931">
    <property type="component" value="Chromosome"/>
</dbReference>
<keyword evidence="3" id="KW-1185">Reference proteome</keyword>
<evidence type="ECO:0000256" key="1">
    <source>
        <dbReference type="SAM" id="Phobius"/>
    </source>
</evidence>
<keyword evidence="1" id="KW-0812">Transmembrane</keyword>
<dbReference type="HOGENOM" id="CLU_887438_0_0_2"/>
<accession>Q2NE27</accession>
<name>Q2NE27_METST</name>
<evidence type="ECO:0000313" key="2">
    <source>
        <dbReference type="EMBL" id="ABC57926.1"/>
    </source>
</evidence>
<dbReference type="AlphaFoldDB" id="Q2NE27"/>
<gene>
    <name evidence="2" type="ordered locus">Msp_1559</name>
</gene>
<dbReference type="KEGG" id="mst:Msp_1559"/>
<dbReference type="eggNOG" id="arCOG06495">
    <property type="taxonomic scope" value="Archaea"/>
</dbReference>
<keyword evidence="1" id="KW-0472">Membrane</keyword>
<reference evidence="2 3" key="1">
    <citation type="journal article" date="2006" name="J. Bacteriol.">
        <title>The genome sequence of Methanosphaera stadtmanae reveals why this human intestinal archaeon is restricted to methanol and H2 for methane formation and ATP synthesis.</title>
        <authorList>
            <person name="Fricke W.F."/>
            <person name="Seedorf H."/>
            <person name="Henne A."/>
            <person name="Kruer M."/>
            <person name="Liesegang H."/>
            <person name="Hedderich R."/>
            <person name="Gottschalk G."/>
            <person name="Thauer R.K."/>
        </authorList>
    </citation>
    <scope>NUCLEOTIDE SEQUENCE [LARGE SCALE GENOMIC DNA]</scope>
    <source>
        <strain evidence="3">ATCC 43021 / DSM 3091 / JCM 11832 / MCB-3</strain>
    </source>
</reference>
<keyword evidence="1" id="KW-1133">Transmembrane helix</keyword>
<sequence>MKLLNDNKGYITGILIMVMIIPIMFLLITIIEQENHYINKTVENIQDNKLTIVTNDFQREIPLLTRKSMNNLTLSVIINRKPLVNATEELITDINYKLKEKEVFYEKNMGCIISCNVTDIKTSKTNPFQLEVSYKIDSKFREDSNISQGKKIYVELVDDEYPVYDPFAILKADTALSNDIVYYNQITQLENSGVYDNAISGCVIKPCPYTNYEEHGNNNTTILNCINNHYYHESHDGLCIFCRLENKTSCLDYGIETFVIPTGIVEKAPVSIDHVLLNDTEGQYMGQVHILDNNTILYLDNGHKNKYGL</sequence>
<organism evidence="2 3">
    <name type="scientific">Methanosphaera stadtmanae (strain ATCC 43021 / DSM 3091 / JCM 11832 / MCB-3)</name>
    <dbReference type="NCBI Taxonomy" id="339860"/>
    <lineage>
        <taxon>Archaea</taxon>
        <taxon>Methanobacteriati</taxon>
        <taxon>Methanobacteriota</taxon>
        <taxon>Methanomada group</taxon>
        <taxon>Methanobacteria</taxon>
        <taxon>Methanobacteriales</taxon>
        <taxon>Methanobacteriaceae</taxon>
        <taxon>Methanosphaera</taxon>
    </lineage>
</organism>
<evidence type="ECO:0000313" key="3">
    <source>
        <dbReference type="Proteomes" id="UP000001931"/>
    </source>
</evidence>